<dbReference type="SUPFAM" id="SSF52317">
    <property type="entry name" value="Class I glutamine amidotransferase-like"/>
    <property type="match status" value="1"/>
</dbReference>
<dbReference type="Proteomes" id="UP000054823">
    <property type="component" value="Unassembled WGS sequence"/>
</dbReference>
<dbReference type="PANTHER" id="PTHR42695">
    <property type="entry name" value="GLUTAMINE AMIDOTRANSFERASE YLR126C-RELATED"/>
    <property type="match status" value="1"/>
</dbReference>
<dbReference type="CDD" id="cd01741">
    <property type="entry name" value="GATase1_1"/>
    <property type="match status" value="1"/>
</dbReference>
<dbReference type="STRING" id="321267.SHM7688_02819"/>
<dbReference type="InterPro" id="IPR029062">
    <property type="entry name" value="Class_I_gatase-like"/>
</dbReference>
<protein>
    <submittedName>
        <fullName evidence="2">GMP synthase [glutamine-hydrolyzing]</fullName>
        <ecNumber evidence="2">6.3.5.2</ecNumber>
    </submittedName>
</protein>
<sequence>MKIGILLTGHAPEELKPHYGDYIAMFKSLLSGQDFEFDGYKVVDGEFPNSVTDADGWLITGSKHGVYEDHDWIPPLEDFIRESVTMNIPMVGVCFGHQIIAQALGGKVEKFDGGWAVGHQTYDFSGTKLAMNAWHQDQVVELAPGATTIACNDFCQHAAILYGDRALTVQAHPEFSADFVDGLINTRGRGVVPDEVLEAAIDQLDEPTASQTIADQFADFFRQERPR</sequence>
<dbReference type="EMBL" id="CYPW01000027">
    <property type="protein sequence ID" value="CUH53365.1"/>
    <property type="molecule type" value="Genomic_DNA"/>
</dbReference>
<dbReference type="InterPro" id="IPR017926">
    <property type="entry name" value="GATASE"/>
</dbReference>
<reference evidence="2 3" key="1">
    <citation type="submission" date="2015-09" db="EMBL/GenBank/DDBJ databases">
        <authorList>
            <consortium name="Swine Surveillance"/>
        </authorList>
    </citation>
    <scope>NUCLEOTIDE SEQUENCE [LARGE SCALE GENOMIC DNA]</scope>
    <source>
        <strain evidence="2 3">CECT 7688</strain>
    </source>
</reference>
<evidence type="ECO:0000259" key="1">
    <source>
        <dbReference type="Pfam" id="PF00117"/>
    </source>
</evidence>
<dbReference type="Pfam" id="PF00117">
    <property type="entry name" value="GATase"/>
    <property type="match status" value="1"/>
</dbReference>
<dbReference type="Gene3D" id="3.40.50.880">
    <property type="match status" value="1"/>
</dbReference>
<proteinExistence type="predicted"/>
<feature type="domain" description="Glutamine amidotransferase" evidence="1">
    <location>
        <begin position="54"/>
        <end position="176"/>
    </location>
</feature>
<evidence type="ECO:0000313" key="2">
    <source>
        <dbReference type="EMBL" id="CUH53365.1"/>
    </source>
</evidence>
<dbReference type="OrthoDB" id="7365442at2"/>
<keyword evidence="3" id="KW-1185">Reference proteome</keyword>
<evidence type="ECO:0000313" key="3">
    <source>
        <dbReference type="Proteomes" id="UP000054823"/>
    </source>
</evidence>
<dbReference type="PANTHER" id="PTHR42695:SF5">
    <property type="entry name" value="GLUTAMINE AMIDOTRANSFERASE YLR126C-RELATED"/>
    <property type="match status" value="1"/>
</dbReference>
<gene>
    <name evidence="2" type="primary">guaA_2</name>
    <name evidence="2" type="ORF">SHM7688_02819</name>
</gene>
<dbReference type="PROSITE" id="PS51273">
    <property type="entry name" value="GATASE_TYPE_1"/>
    <property type="match status" value="1"/>
</dbReference>
<accession>A0A0P1FAU3</accession>
<dbReference type="GO" id="GO:0003922">
    <property type="term" value="F:GMP synthase (glutamine-hydrolyzing) activity"/>
    <property type="evidence" value="ECO:0007669"/>
    <property type="project" value="UniProtKB-EC"/>
</dbReference>
<dbReference type="InterPro" id="IPR044992">
    <property type="entry name" value="ChyE-like"/>
</dbReference>
<name>A0A0P1FAU3_9RHOB</name>
<organism evidence="2 3">
    <name type="scientific">Shimia marina</name>
    <dbReference type="NCBI Taxonomy" id="321267"/>
    <lineage>
        <taxon>Bacteria</taxon>
        <taxon>Pseudomonadati</taxon>
        <taxon>Pseudomonadota</taxon>
        <taxon>Alphaproteobacteria</taxon>
        <taxon>Rhodobacterales</taxon>
        <taxon>Roseobacteraceae</taxon>
    </lineage>
</organism>
<keyword evidence="2" id="KW-0436">Ligase</keyword>
<dbReference type="GO" id="GO:0005829">
    <property type="term" value="C:cytosol"/>
    <property type="evidence" value="ECO:0007669"/>
    <property type="project" value="TreeGrafter"/>
</dbReference>
<dbReference type="RefSeq" id="WP_058240531.1">
    <property type="nucleotide sequence ID" value="NZ_CYPW01000027.1"/>
</dbReference>
<dbReference type="AlphaFoldDB" id="A0A0P1FAU3"/>
<dbReference type="EC" id="6.3.5.2" evidence="2"/>